<reference evidence="2" key="1">
    <citation type="submission" date="2020-12" db="EMBL/GenBank/DDBJ databases">
        <title>M. sibirica DSM 26468T genome.</title>
        <authorList>
            <person name="Thieme N."/>
            <person name="Rettenmaier R."/>
            <person name="Zverlov V."/>
            <person name="Liebl W."/>
        </authorList>
    </citation>
    <scope>NUCLEOTIDE SEQUENCE</scope>
    <source>
        <strain evidence="2">DSM 26468</strain>
    </source>
</reference>
<protein>
    <submittedName>
        <fullName evidence="2">Uncharacterized protein</fullName>
    </submittedName>
</protein>
<keyword evidence="1" id="KW-0472">Membrane</keyword>
<keyword evidence="1" id="KW-1133">Transmembrane helix</keyword>
<dbReference type="RefSeq" id="WP_197660616.1">
    <property type="nucleotide sequence ID" value="NZ_JAEAGR010000004.1"/>
</dbReference>
<gene>
    <name evidence="2" type="ORF">I5677_05720</name>
</gene>
<feature type="transmembrane region" description="Helical" evidence="1">
    <location>
        <begin position="25"/>
        <end position="42"/>
    </location>
</feature>
<accession>A0A8J7H1M7</accession>
<evidence type="ECO:0000313" key="3">
    <source>
        <dbReference type="Proteomes" id="UP000623269"/>
    </source>
</evidence>
<keyword evidence="3" id="KW-1185">Reference proteome</keyword>
<dbReference type="Proteomes" id="UP000623269">
    <property type="component" value="Unassembled WGS sequence"/>
</dbReference>
<proteinExistence type="predicted"/>
<evidence type="ECO:0000313" key="2">
    <source>
        <dbReference type="EMBL" id="MBH1940394.1"/>
    </source>
</evidence>
<sequence>MKLINIKQYREEHLNKNKRNSIKKIFYLMLLLCMIISGYSITKASSVTYSGSQVSVRIDYLEELAYINSGSQNSSKIYLSTDNMKSWELVEPFGYLDLSTLLKRKEVIIYLKGNKDTNPLKVSLQGEDSGFSAEYEVSGGKGRVVLNRPINLVEYRKSKNSHWRPVTSDMITSTSIYEMQGASFEFRTIATQDKRAGKIVTVKIPKKPSAPSVKLDGSKLCFTGLRSQQTLYRVGDSTTWIPFNPSDSKDKILDLRSLLAPNYPFNVAIPGGVIEFQTIGSNKKVASYVKTIEVPTQPTVPDRINLNGTTLTISDPDIKRAYEYTIVDLTKTIDLKTARWSKVTASKPVIIKKASIGDKILVRLKSTTDPNTKQVIPASTFKEFVVTSLSH</sequence>
<comment type="caution">
    <text evidence="2">The sequence shown here is derived from an EMBL/GenBank/DDBJ whole genome shotgun (WGS) entry which is preliminary data.</text>
</comment>
<keyword evidence="1" id="KW-0812">Transmembrane</keyword>
<evidence type="ECO:0000256" key="1">
    <source>
        <dbReference type="SAM" id="Phobius"/>
    </source>
</evidence>
<name>A0A8J7H1M7_9FIRM</name>
<dbReference type="EMBL" id="JAEAGR010000004">
    <property type="protein sequence ID" value="MBH1940394.1"/>
    <property type="molecule type" value="Genomic_DNA"/>
</dbReference>
<dbReference type="AlphaFoldDB" id="A0A8J7H1M7"/>
<organism evidence="2 3">
    <name type="scientific">Mobilitalea sibirica</name>
    <dbReference type="NCBI Taxonomy" id="1462919"/>
    <lineage>
        <taxon>Bacteria</taxon>
        <taxon>Bacillati</taxon>
        <taxon>Bacillota</taxon>
        <taxon>Clostridia</taxon>
        <taxon>Lachnospirales</taxon>
        <taxon>Lachnospiraceae</taxon>
        <taxon>Mobilitalea</taxon>
    </lineage>
</organism>